<evidence type="ECO:0000313" key="1">
    <source>
        <dbReference type="EMBL" id="USG60835.1"/>
    </source>
</evidence>
<dbReference type="PANTHER" id="PTHR48100">
    <property type="entry name" value="BROAD-SPECIFICITY PHOSPHATASE YOR283W-RELATED"/>
    <property type="match status" value="1"/>
</dbReference>
<dbReference type="SUPFAM" id="SSF53254">
    <property type="entry name" value="Phosphoglycerate mutase-like"/>
    <property type="match status" value="1"/>
</dbReference>
<organism evidence="1 2">
    <name type="scientific">Sneathiella marina</name>
    <dbReference type="NCBI Taxonomy" id="2950108"/>
    <lineage>
        <taxon>Bacteria</taxon>
        <taxon>Pseudomonadati</taxon>
        <taxon>Pseudomonadota</taxon>
        <taxon>Alphaproteobacteria</taxon>
        <taxon>Sneathiellales</taxon>
        <taxon>Sneathiellaceae</taxon>
        <taxon>Sneathiella</taxon>
    </lineage>
</organism>
<dbReference type="Proteomes" id="UP001056291">
    <property type="component" value="Chromosome"/>
</dbReference>
<dbReference type="InterPro" id="IPR013078">
    <property type="entry name" value="His_Pase_superF_clade-1"/>
</dbReference>
<proteinExistence type="predicted"/>
<gene>
    <name evidence="1" type="ORF">NBZ79_16885</name>
</gene>
<accession>A0ABY4W542</accession>
<sequence>MDQSYQQKNWWLIRHAPVLTDKIYGQMDVSADFSNSARIEEIAKNLPDGATYYSSDLQRCVQTAARLLSGHSEPQSSIEQFTQLREQSFGAWEGLSYSEIEKNDAKAYESFWQDPVGNTPGDGESFMTMSKRVTILLEKWITEDAERNVVVSAHAGPIRVMIGYALGLTPQKMLALSVAPLSVTRLISFTRDADTIWRIECINDQGSLRKQ</sequence>
<dbReference type="InterPro" id="IPR050275">
    <property type="entry name" value="PGM_Phosphatase"/>
</dbReference>
<keyword evidence="2" id="KW-1185">Reference proteome</keyword>
<dbReference type="SMART" id="SM00855">
    <property type="entry name" value="PGAM"/>
    <property type="match status" value="1"/>
</dbReference>
<dbReference type="PANTHER" id="PTHR48100:SF1">
    <property type="entry name" value="HISTIDINE PHOSPHATASE FAMILY PROTEIN-RELATED"/>
    <property type="match status" value="1"/>
</dbReference>
<dbReference type="Gene3D" id="3.40.50.1240">
    <property type="entry name" value="Phosphoglycerate mutase-like"/>
    <property type="match status" value="1"/>
</dbReference>
<reference evidence="1" key="1">
    <citation type="submission" date="2022-06" db="EMBL/GenBank/DDBJ databases">
        <title>Sneathiella actinostolidae sp. nov., isolated from a sea anemonein the Western Pacific Ocean.</title>
        <authorList>
            <person name="Wei M.J."/>
        </authorList>
    </citation>
    <scope>NUCLEOTIDE SEQUENCE</scope>
    <source>
        <strain evidence="1">PHK-P5</strain>
    </source>
</reference>
<protein>
    <submittedName>
        <fullName evidence="1">Histidine phosphatase family protein</fullName>
    </submittedName>
</protein>
<dbReference type="EMBL" id="CP098747">
    <property type="protein sequence ID" value="USG60835.1"/>
    <property type="molecule type" value="Genomic_DNA"/>
</dbReference>
<dbReference type="RefSeq" id="WP_251933715.1">
    <property type="nucleotide sequence ID" value="NZ_CP098747.1"/>
</dbReference>
<evidence type="ECO:0000313" key="2">
    <source>
        <dbReference type="Proteomes" id="UP001056291"/>
    </source>
</evidence>
<dbReference type="CDD" id="cd07067">
    <property type="entry name" value="HP_PGM_like"/>
    <property type="match status" value="1"/>
</dbReference>
<dbReference type="Pfam" id="PF00300">
    <property type="entry name" value="His_Phos_1"/>
    <property type="match status" value="1"/>
</dbReference>
<dbReference type="InterPro" id="IPR029033">
    <property type="entry name" value="His_PPase_superfam"/>
</dbReference>
<name>A0ABY4W542_9PROT</name>